<dbReference type="PRINTS" id="PR00445">
    <property type="entry name" value="HUPFHYPC"/>
</dbReference>
<dbReference type="AlphaFoldDB" id="A0A644WWW4"/>
<evidence type="ECO:0000256" key="1">
    <source>
        <dbReference type="ARBA" id="ARBA00006018"/>
    </source>
</evidence>
<sequence>MCLSIPSNVISIDGDMAIVSVGGTEYEASLQLLTDVKVGDYILLHTGFAIQKISEEEALETLKVFEEFEDLNEQIKPELDI</sequence>
<dbReference type="Gene3D" id="2.30.30.140">
    <property type="match status" value="1"/>
</dbReference>
<protein>
    <submittedName>
        <fullName evidence="2">Hydrogenase maturation factor HypC</fullName>
    </submittedName>
</protein>
<comment type="caution">
    <text evidence="2">The sequence shown here is derived from an EMBL/GenBank/DDBJ whole genome shotgun (WGS) entry which is preliminary data.</text>
</comment>
<dbReference type="FunFam" id="2.30.30.140:FF:000022">
    <property type="entry name" value="Hydrogenase assembly chaperone HybG"/>
    <property type="match status" value="1"/>
</dbReference>
<proteinExistence type="inferred from homology"/>
<reference evidence="2" key="1">
    <citation type="submission" date="2019-08" db="EMBL/GenBank/DDBJ databases">
        <authorList>
            <person name="Kucharzyk K."/>
            <person name="Murdoch R.W."/>
            <person name="Higgins S."/>
            <person name="Loffler F."/>
        </authorList>
    </citation>
    <scope>NUCLEOTIDE SEQUENCE</scope>
</reference>
<dbReference type="PANTHER" id="PTHR35177">
    <property type="entry name" value="HYDROGENASE MATURATION FACTOR HYBG"/>
    <property type="match status" value="1"/>
</dbReference>
<dbReference type="PANTHER" id="PTHR35177:SF2">
    <property type="entry name" value="HYDROGENASE MATURATION FACTOR HYBG"/>
    <property type="match status" value="1"/>
</dbReference>
<organism evidence="2">
    <name type="scientific">bioreactor metagenome</name>
    <dbReference type="NCBI Taxonomy" id="1076179"/>
    <lineage>
        <taxon>unclassified sequences</taxon>
        <taxon>metagenomes</taxon>
        <taxon>ecological metagenomes</taxon>
    </lineage>
</organism>
<gene>
    <name evidence="2" type="primary">hypC_4</name>
    <name evidence="2" type="ORF">SDC9_54601</name>
</gene>
<dbReference type="EMBL" id="VSSQ01001434">
    <property type="protein sequence ID" value="MPM08289.1"/>
    <property type="molecule type" value="Genomic_DNA"/>
</dbReference>
<dbReference type="InterPro" id="IPR001109">
    <property type="entry name" value="Hydrogenase_HupF/HypC"/>
</dbReference>
<dbReference type="GO" id="GO:1902670">
    <property type="term" value="F:carbon dioxide binding"/>
    <property type="evidence" value="ECO:0007669"/>
    <property type="project" value="TreeGrafter"/>
</dbReference>
<dbReference type="GO" id="GO:0005506">
    <property type="term" value="F:iron ion binding"/>
    <property type="evidence" value="ECO:0007669"/>
    <property type="project" value="TreeGrafter"/>
</dbReference>
<dbReference type="NCBIfam" id="TIGR00074">
    <property type="entry name" value="hypC_hupF"/>
    <property type="match status" value="1"/>
</dbReference>
<accession>A0A644WWW4</accession>
<evidence type="ECO:0000313" key="2">
    <source>
        <dbReference type="EMBL" id="MPM08289.1"/>
    </source>
</evidence>
<name>A0A644WWW4_9ZZZZ</name>
<dbReference type="GO" id="GO:0051604">
    <property type="term" value="P:protein maturation"/>
    <property type="evidence" value="ECO:0007669"/>
    <property type="project" value="TreeGrafter"/>
</dbReference>
<comment type="similarity">
    <text evidence="1">Belongs to the HupF/HypC family.</text>
</comment>
<dbReference type="Pfam" id="PF01455">
    <property type="entry name" value="HupF_HypC"/>
    <property type="match status" value="1"/>
</dbReference>
<dbReference type="SUPFAM" id="SSF159127">
    <property type="entry name" value="HupF/HypC-like"/>
    <property type="match status" value="1"/>
</dbReference>